<dbReference type="EMBL" id="JAKHSK010000011">
    <property type="protein sequence ID" value="MCL6218460.1"/>
    <property type="molecule type" value="Genomic_DNA"/>
</dbReference>
<evidence type="ECO:0000313" key="2">
    <source>
        <dbReference type="Proteomes" id="UP001139521"/>
    </source>
</evidence>
<protein>
    <submittedName>
        <fullName evidence="1">Uncharacterized protein</fullName>
    </submittedName>
</protein>
<dbReference type="AlphaFoldDB" id="A0A9X2CLF2"/>
<accession>A0A9X2CLF2</accession>
<evidence type="ECO:0000313" key="1">
    <source>
        <dbReference type="EMBL" id="MCL6218460.1"/>
    </source>
</evidence>
<gene>
    <name evidence="1" type="ORF">L1967_09145</name>
</gene>
<reference evidence="1" key="1">
    <citation type="submission" date="2022-01" db="EMBL/GenBank/DDBJ databases">
        <title>Genome sequencing of Zunongwangia sp. M21534 genome.</title>
        <authorList>
            <person name="Chen Y."/>
            <person name="Dong C."/>
            <person name="Shao Z."/>
        </authorList>
    </citation>
    <scope>NUCLEOTIDE SEQUENCE</scope>
    <source>
        <strain evidence="1">MCCC M21534</strain>
    </source>
</reference>
<dbReference type="Proteomes" id="UP001139521">
    <property type="component" value="Unassembled WGS sequence"/>
</dbReference>
<name>A0A9X2CLF2_9FLAO</name>
<organism evidence="1 2">
    <name type="scientific">Zunongwangia pacifica</name>
    <dbReference type="NCBI Taxonomy" id="2911062"/>
    <lineage>
        <taxon>Bacteria</taxon>
        <taxon>Pseudomonadati</taxon>
        <taxon>Bacteroidota</taxon>
        <taxon>Flavobacteriia</taxon>
        <taxon>Flavobacteriales</taxon>
        <taxon>Flavobacteriaceae</taxon>
        <taxon>Zunongwangia</taxon>
    </lineage>
</organism>
<keyword evidence="2" id="KW-1185">Reference proteome</keyword>
<comment type="caution">
    <text evidence="1">The sequence shown here is derived from an EMBL/GenBank/DDBJ whole genome shotgun (WGS) entry which is preliminary data.</text>
</comment>
<sequence length="186" mass="21346">MGFLSSLFGFSQNGNLIELTSNQDAEEGWMDLILTITQKEKLDNGFWSLTCKAKYNDQIVGLKINIENGISGGAIDNPGVSYNGVEFKSIGKESDKLIEIMSKLYRQPIKTKFSNKKLIFIALSLNREKAILENSSFRFKLFFDENDERNLYSEFYLNPDLPNGFIEIKEKDEEYRTNIIKILSEN</sequence>
<dbReference type="RefSeq" id="WP_249601358.1">
    <property type="nucleotide sequence ID" value="NZ_JAKHSK010000011.1"/>
</dbReference>
<proteinExistence type="predicted"/>